<evidence type="ECO:0000256" key="4">
    <source>
        <dbReference type="ARBA" id="ARBA00022679"/>
    </source>
</evidence>
<feature type="transmembrane region" description="Helical" evidence="11">
    <location>
        <begin position="7"/>
        <end position="26"/>
    </location>
</feature>
<keyword evidence="6" id="KW-0573">Peptidoglycan synthesis</keyword>
<dbReference type="InterPro" id="IPR001264">
    <property type="entry name" value="Glyco_trans_51"/>
</dbReference>
<evidence type="ECO:0000256" key="3">
    <source>
        <dbReference type="ARBA" id="ARBA00022676"/>
    </source>
</evidence>
<feature type="domain" description="Glycosyl transferase family 51" evidence="12">
    <location>
        <begin position="145"/>
        <end position="307"/>
    </location>
</feature>
<proteinExistence type="predicted"/>
<dbReference type="PANTHER" id="PTHR32282:SF11">
    <property type="entry name" value="PENICILLIN-BINDING PROTEIN 1B"/>
    <property type="match status" value="1"/>
</dbReference>
<dbReference type="GO" id="GO:0030288">
    <property type="term" value="C:outer membrane-bounded periplasmic space"/>
    <property type="evidence" value="ECO:0007669"/>
    <property type="project" value="TreeGrafter"/>
</dbReference>
<keyword evidence="5" id="KW-0133">Cell shape</keyword>
<dbReference type="SUPFAM" id="SSF53955">
    <property type="entry name" value="Lysozyme-like"/>
    <property type="match status" value="1"/>
</dbReference>
<comment type="catalytic activity">
    <reaction evidence="10">
        <text>[GlcNAc-(1-&gt;4)-Mur2Ac(oyl-L-Ala-gamma-D-Glu-L-Lys-D-Ala-D-Ala)](n)-di-trans,octa-cis-undecaprenyl diphosphate + beta-D-GlcNAc-(1-&gt;4)-Mur2Ac(oyl-L-Ala-gamma-D-Glu-L-Lys-D-Ala-D-Ala)-di-trans,octa-cis-undecaprenyl diphosphate = [GlcNAc-(1-&gt;4)-Mur2Ac(oyl-L-Ala-gamma-D-Glu-L-Lys-D-Ala-D-Ala)](n+1)-di-trans,octa-cis-undecaprenyl diphosphate + di-trans,octa-cis-undecaprenyl diphosphate + H(+)</text>
        <dbReference type="Rhea" id="RHEA:23708"/>
        <dbReference type="Rhea" id="RHEA-COMP:9602"/>
        <dbReference type="Rhea" id="RHEA-COMP:9603"/>
        <dbReference type="ChEBI" id="CHEBI:15378"/>
        <dbReference type="ChEBI" id="CHEBI:58405"/>
        <dbReference type="ChEBI" id="CHEBI:60033"/>
        <dbReference type="ChEBI" id="CHEBI:78435"/>
        <dbReference type="EC" id="2.4.99.28"/>
    </reaction>
</comment>
<comment type="subcellular location">
    <subcellularLocation>
        <location evidence="1">Cell membrane</location>
    </subcellularLocation>
</comment>
<evidence type="ECO:0000313" key="14">
    <source>
        <dbReference type="EMBL" id="SVC11601.1"/>
    </source>
</evidence>
<evidence type="ECO:0000256" key="6">
    <source>
        <dbReference type="ARBA" id="ARBA00022984"/>
    </source>
</evidence>
<keyword evidence="3" id="KW-0328">Glycosyltransferase</keyword>
<evidence type="ECO:0000256" key="1">
    <source>
        <dbReference type="ARBA" id="ARBA00004236"/>
    </source>
</evidence>
<dbReference type="GO" id="GO:0005886">
    <property type="term" value="C:plasma membrane"/>
    <property type="evidence" value="ECO:0007669"/>
    <property type="project" value="UniProtKB-SubCell"/>
</dbReference>
<dbReference type="Pfam" id="PF00912">
    <property type="entry name" value="Transgly"/>
    <property type="match status" value="1"/>
</dbReference>
<dbReference type="InterPro" id="IPR036950">
    <property type="entry name" value="PBP_transglycosylase"/>
</dbReference>
<evidence type="ECO:0000256" key="9">
    <source>
        <dbReference type="ARBA" id="ARBA00044770"/>
    </source>
</evidence>
<dbReference type="EC" id="2.4.99.28" evidence="9"/>
<protein>
    <recommendedName>
        <fullName evidence="9">peptidoglycan glycosyltransferase</fullName>
        <ecNumber evidence="9">2.4.99.28</ecNumber>
    </recommendedName>
</protein>
<evidence type="ECO:0000256" key="2">
    <source>
        <dbReference type="ARBA" id="ARBA00022475"/>
    </source>
</evidence>
<feature type="non-terminal residue" evidence="14">
    <location>
        <position position="307"/>
    </location>
</feature>
<keyword evidence="11" id="KW-1133">Transmembrane helix</keyword>
<keyword evidence="2" id="KW-1003">Cell membrane</keyword>
<dbReference type="InterPro" id="IPR050396">
    <property type="entry name" value="Glycosyltr_51/Transpeptidase"/>
</dbReference>
<accession>A0A382JLU9</accession>
<dbReference type="GO" id="GO:0009252">
    <property type="term" value="P:peptidoglycan biosynthetic process"/>
    <property type="evidence" value="ECO:0007669"/>
    <property type="project" value="UniProtKB-KW"/>
</dbReference>
<evidence type="ECO:0000259" key="13">
    <source>
        <dbReference type="Pfam" id="PF14814"/>
    </source>
</evidence>
<reference evidence="14" key="1">
    <citation type="submission" date="2018-05" db="EMBL/GenBank/DDBJ databases">
        <authorList>
            <person name="Lanie J.A."/>
            <person name="Ng W.-L."/>
            <person name="Kazmierczak K.M."/>
            <person name="Andrzejewski T.M."/>
            <person name="Davidsen T.M."/>
            <person name="Wayne K.J."/>
            <person name="Tettelin H."/>
            <person name="Glass J.I."/>
            <person name="Rusch D."/>
            <person name="Podicherti R."/>
            <person name="Tsui H.-C.T."/>
            <person name="Winkler M.E."/>
        </authorList>
    </citation>
    <scope>NUCLEOTIDE SEQUENCE</scope>
</reference>
<dbReference type="PANTHER" id="PTHR32282">
    <property type="entry name" value="BINDING PROTEIN TRANSPEPTIDASE, PUTATIVE-RELATED"/>
    <property type="match status" value="1"/>
</dbReference>
<name>A0A382JLU9_9ZZZZ</name>
<evidence type="ECO:0000256" key="7">
    <source>
        <dbReference type="ARBA" id="ARBA00023136"/>
    </source>
</evidence>
<evidence type="ECO:0000256" key="5">
    <source>
        <dbReference type="ARBA" id="ARBA00022960"/>
    </source>
</evidence>
<dbReference type="EMBL" id="UINC01074424">
    <property type="protein sequence ID" value="SVC11601.1"/>
    <property type="molecule type" value="Genomic_DNA"/>
</dbReference>
<dbReference type="Gene3D" id="3.30.2060.10">
    <property type="entry name" value="Penicillin-binding protein 1b domain"/>
    <property type="match status" value="1"/>
</dbReference>
<organism evidence="14">
    <name type="scientific">marine metagenome</name>
    <dbReference type="NCBI Taxonomy" id="408172"/>
    <lineage>
        <taxon>unclassified sequences</taxon>
        <taxon>metagenomes</taxon>
        <taxon>ecological metagenomes</taxon>
    </lineage>
</organism>
<keyword evidence="4" id="KW-0808">Transferase</keyword>
<sequence>MKNTIKLFTYFFLILLIVFSVAYLFLLNSKVINKLDGALWTVPAKVYSRPLVLAEEAYVNIRKLILELSLLSYEEVNEIQRPGEFELKENTLNIFLKGSDNQKAGLFSVNIEREKIKEILREDGISIDLIRLEPLAIGGMYPSHMQDRLLLNWPQVPEDFIQMLLLVEDRDFFDHRGICYSCIARAFIKNTKALGIEEGGSTITQQLAKSLFFSPKQTFRRKIKEALAAFFIELHYSKEDILLAYINDVFIAQSGRRAIHGFGLASHFFFGSSLENLSIDQQALLIGMLKGPSLCSPTRNPLRAKQR</sequence>
<dbReference type="GO" id="GO:0008360">
    <property type="term" value="P:regulation of cell shape"/>
    <property type="evidence" value="ECO:0007669"/>
    <property type="project" value="UniProtKB-KW"/>
</dbReference>
<gene>
    <name evidence="14" type="ORF">METZ01_LOCUS264455</name>
</gene>
<evidence type="ECO:0000256" key="11">
    <source>
        <dbReference type="SAM" id="Phobius"/>
    </source>
</evidence>
<dbReference type="Pfam" id="PF14814">
    <property type="entry name" value="UB2H"/>
    <property type="match status" value="1"/>
</dbReference>
<keyword evidence="8" id="KW-0961">Cell wall biogenesis/degradation</keyword>
<feature type="domain" description="Bifunctional transglycosylase second" evidence="13">
    <location>
        <begin position="57"/>
        <end position="132"/>
    </location>
</feature>
<dbReference type="InterPro" id="IPR028166">
    <property type="entry name" value="UB2H"/>
</dbReference>
<keyword evidence="7 11" id="KW-0472">Membrane</keyword>
<evidence type="ECO:0000256" key="8">
    <source>
        <dbReference type="ARBA" id="ARBA00023316"/>
    </source>
</evidence>
<dbReference type="GO" id="GO:0008955">
    <property type="term" value="F:peptidoglycan glycosyltransferase activity"/>
    <property type="evidence" value="ECO:0007669"/>
    <property type="project" value="UniProtKB-EC"/>
</dbReference>
<dbReference type="AlphaFoldDB" id="A0A382JLU9"/>
<evidence type="ECO:0000256" key="10">
    <source>
        <dbReference type="ARBA" id="ARBA00049902"/>
    </source>
</evidence>
<keyword evidence="11" id="KW-0812">Transmembrane</keyword>
<dbReference type="Gene3D" id="1.10.3810.10">
    <property type="entry name" value="Biosynthetic peptidoglycan transglycosylase-like"/>
    <property type="match status" value="1"/>
</dbReference>
<dbReference type="InterPro" id="IPR023346">
    <property type="entry name" value="Lysozyme-like_dom_sf"/>
</dbReference>
<dbReference type="GO" id="GO:0071555">
    <property type="term" value="P:cell wall organization"/>
    <property type="evidence" value="ECO:0007669"/>
    <property type="project" value="UniProtKB-KW"/>
</dbReference>
<evidence type="ECO:0000259" key="12">
    <source>
        <dbReference type="Pfam" id="PF00912"/>
    </source>
</evidence>